<accession>A1RYS6</accession>
<sequence>MRKALLLAVAVAAALAAFAYVQFEQRKAFENCKLTLVDVRVSELGLTSAKLTLVIDIYNPGSITATLDRAEFDVYADGTYLGHGTIPQRIDIPPNATRRISVPFEASYAGVLSVLKGQRTWTIKGTAYIDTPFGAIAVPFEVKK</sequence>
<gene>
    <name evidence="2" type="ordered locus">Tpen_0956</name>
</gene>
<organism evidence="2 3">
    <name type="scientific">Thermofilum pendens (strain DSM 2475 / Hrk 5)</name>
    <dbReference type="NCBI Taxonomy" id="368408"/>
    <lineage>
        <taxon>Archaea</taxon>
        <taxon>Thermoproteota</taxon>
        <taxon>Thermoprotei</taxon>
        <taxon>Thermofilales</taxon>
        <taxon>Thermofilaceae</taxon>
        <taxon>Thermofilum</taxon>
    </lineage>
</organism>
<evidence type="ECO:0000313" key="2">
    <source>
        <dbReference type="EMBL" id="ABL78356.1"/>
    </source>
</evidence>
<dbReference type="RefSeq" id="WP_011752621.1">
    <property type="nucleotide sequence ID" value="NC_008698.1"/>
</dbReference>
<dbReference type="Proteomes" id="UP000000641">
    <property type="component" value="Chromosome"/>
</dbReference>
<dbReference type="Pfam" id="PF03168">
    <property type="entry name" value="LEA_2"/>
    <property type="match status" value="1"/>
</dbReference>
<keyword evidence="3" id="KW-1185">Reference proteome</keyword>
<dbReference type="eggNOG" id="arCOG03788">
    <property type="taxonomic scope" value="Archaea"/>
</dbReference>
<reference evidence="3" key="1">
    <citation type="journal article" date="2008" name="J. Bacteriol.">
        <title>Genome sequence of Thermofilum pendens reveals an exceptional loss of biosynthetic pathways without genome reduction.</title>
        <authorList>
            <person name="Anderson I."/>
            <person name="Rodriguez J."/>
            <person name="Susanti D."/>
            <person name="Porat I."/>
            <person name="Reich C."/>
            <person name="Ulrich L.E."/>
            <person name="Elkins J.G."/>
            <person name="Mavromatis K."/>
            <person name="Lykidis A."/>
            <person name="Kim E."/>
            <person name="Thompson L.S."/>
            <person name="Nolan M."/>
            <person name="Land M."/>
            <person name="Copeland A."/>
            <person name="Lapidus A."/>
            <person name="Lucas S."/>
            <person name="Detter C."/>
            <person name="Zhulin I.B."/>
            <person name="Olsen G.J."/>
            <person name="Whitman W."/>
            <person name="Mukhopadhyay B."/>
            <person name="Bristow J."/>
            <person name="Kyrpides N."/>
        </authorList>
    </citation>
    <scope>NUCLEOTIDE SEQUENCE [LARGE SCALE GENOMIC DNA]</scope>
    <source>
        <strain evidence="3">DSM 2475 / Hrk 5</strain>
    </source>
</reference>
<dbReference type="InterPro" id="IPR004864">
    <property type="entry name" value="LEA_2"/>
</dbReference>
<dbReference type="OrthoDB" id="117360at2157"/>
<proteinExistence type="predicted"/>
<evidence type="ECO:0000259" key="1">
    <source>
        <dbReference type="Pfam" id="PF03168"/>
    </source>
</evidence>
<name>A1RYS6_THEPD</name>
<dbReference type="KEGG" id="tpe:Tpen_0956"/>
<feature type="domain" description="Late embryogenesis abundant protein LEA-2 subgroup" evidence="1">
    <location>
        <begin position="55"/>
        <end position="143"/>
    </location>
</feature>
<dbReference type="HOGENOM" id="CLU_1792226_0_0_2"/>
<dbReference type="STRING" id="368408.Tpen_0956"/>
<dbReference type="EMBL" id="CP000505">
    <property type="protein sequence ID" value="ABL78356.1"/>
    <property type="molecule type" value="Genomic_DNA"/>
</dbReference>
<dbReference type="SUPFAM" id="SSF117070">
    <property type="entry name" value="LEA14-like"/>
    <property type="match status" value="1"/>
</dbReference>
<protein>
    <submittedName>
        <fullName evidence="2">Water Stress and Hypersensitive response</fullName>
    </submittedName>
</protein>
<dbReference type="GeneID" id="4600760"/>
<evidence type="ECO:0000313" key="3">
    <source>
        <dbReference type="Proteomes" id="UP000000641"/>
    </source>
</evidence>
<dbReference type="Gene3D" id="2.60.40.1820">
    <property type="match status" value="1"/>
</dbReference>
<dbReference type="EnsemblBacteria" id="ABL78356">
    <property type="protein sequence ID" value="ABL78356"/>
    <property type="gene ID" value="Tpen_0956"/>
</dbReference>
<dbReference type="AlphaFoldDB" id="A1RYS6"/>